<dbReference type="AlphaFoldDB" id="A0A1R2AQ67"/>
<dbReference type="SUPFAM" id="SSF57903">
    <property type="entry name" value="FYVE/PHD zinc finger"/>
    <property type="match status" value="2"/>
</dbReference>
<dbReference type="OrthoDB" id="429143at2759"/>
<dbReference type="PANTHER" id="PTHR46309">
    <property type="entry name" value="PHD FINGER PROTEIN 12"/>
    <property type="match status" value="1"/>
</dbReference>
<organism evidence="9 10">
    <name type="scientific">Stentor coeruleus</name>
    <dbReference type="NCBI Taxonomy" id="5963"/>
    <lineage>
        <taxon>Eukaryota</taxon>
        <taxon>Sar</taxon>
        <taxon>Alveolata</taxon>
        <taxon>Ciliophora</taxon>
        <taxon>Postciliodesmatophora</taxon>
        <taxon>Heterotrichea</taxon>
        <taxon>Heterotrichida</taxon>
        <taxon>Stentoridae</taxon>
        <taxon>Stentor</taxon>
    </lineage>
</organism>
<dbReference type="PANTHER" id="PTHR46309:SF1">
    <property type="entry name" value="PHD FINGER PROTEIN 12"/>
    <property type="match status" value="1"/>
</dbReference>
<evidence type="ECO:0000256" key="5">
    <source>
        <dbReference type="ARBA" id="ARBA00023242"/>
    </source>
</evidence>
<comment type="caution">
    <text evidence="9">The sequence shown here is derived from an EMBL/GenBank/DDBJ whole genome shotgun (WGS) entry which is preliminary data.</text>
</comment>
<dbReference type="EMBL" id="MPUH01001670">
    <property type="protein sequence ID" value="OMJ66636.1"/>
    <property type="molecule type" value="Genomic_DNA"/>
</dbReference>
<feature type="domain" description="DDT" evidence="8">
    <location>
        <begin position="177"/>
        <end position="237"/>
    </location>
</feature>
<evidence type="ECO:0000256" key="6">
    <source>
        <dbReference type="PROSITE-ProRule" id="PRU00146"/>
    </source>
</evidence>
<dbReference type="InterPro" id="IPR019787">
    <property type="entry name" value="Znf_PHD-finger"/>
</dbReference>
<feature type="domain" description="PHD-type" evidence="7">
    <location>
        <begin position="629"/>
        <end position="674"/>
    </location>
</feature>
<evidence type="ECO:0000259" key="7">
    <source>
        <dbReference type="PROSITE" id="PS50016"/>
    </source>
</evidence>
<proteinExistence type="predicted"/>
<evidence type="ECO:0000313" key="10">
    <source>
        <dbReference type="Proteomes" id="UP000187209"/>
    </source>
</evidence>
<dbReference type="GO" id="GO:0003714">
    <property type="term" value="F:transcription corepressor activity"/>
    <property type="evidence" value="ECO:0007669"/>
    <property type="project" value="InterPro"/>
</dbReference>
<evidence type="ECO:0000256" key="4">
    <source>
        <dbReference type="ARBA" id="ARBA00022833"/>
    </source>
</evidence>
<dbReference type="PROSITE" id="PS50827">
    <property type="entry name" value="DDT"/>
    <property type="match status" value="1"/>
</dbReference>
<dbReference type="InterPro" id="IPR018501">
    <property type="entry name" value="DDT_dom"/>
</dbReference>
<dbReference type="Gene3D" id="3.30.40.10">
    <property type="entry name" value="Zinc/RING finger domain, C3HC4 (zinc finger)"/>
    <property type="match status" value="2"/>
</dbReference>
<dbReference type="GO" id="GO:0006357">
    <property type="term" value="P:regulation of transcription by RNA polymerase II"/>
    <property type="evidence" value="ECO:0007669"/>
    <property type="project" value="TreeGrafter"/>
</dbReference>
<evidence type="ECO:0000256" key="2">
    <source>
        <dbReference type="ARBA" id="ARBA00022723"/>
    </source>
</evidence>
<comment type="subcellular location">
    <subcellularLocation>
        <location evidence="1">Nucleus</location>
    </subcellularLocation>
</comment>
<evidence type="ECO:0000256" key="1">
    <source>
        <dbReference type="ARBA" id="ARBA00004123"/>
    </source>
</evidence>
<dbReference type="PROSITE" id="PS50016">
    <property type="entry name" value="ZF_PHD_2"/>
    <property type="match status" value="2"/>
</dbReference>
<dbReference type="SMART" id="SM00249">
    <property type="entry name" value="PHD"/>
    <property type="match status" value="2"/>
</dbReference>
<dbReference type="InterPro" id="IPR028941">
    <property type="entry name" value="WHIM2_dom"/>
</dbReference>
<dbReference type="InterPro" id="IPR011011">
    <property type="entry name" value="Znf_FYVE_PHD"/>
</dbReference>
<keyword evidence="10" id="KW-1185">Reference proteome</keyword>
<keyword evidence="5" id="KW-0539">Nucleus</keyword>
<dbReference type="Proteomes" id="UP000187209">
    <property type="component" value="Unassembled WGS sequence"/>
</dbReference>
<dbReference type="InterPro" id="IPR042163">
    <property type="entry name" value="PHF12"/>
</dbReference>
<keyword evidence="2" id="KW-0479">Metal-binding</keyword>
<dbReference type="InterPro" id="IPR013083">
    <property type="entry name" value="Znf_RING/FYVE/PHD"/>
</dbReference>
<keyword evidence="4" id="KW-0862">Zinc</keyword>
<dbReference type="Pfam" id="PF15613">
    <property type="entry name" value="WSD"/>
    <property type="match status" value="1"/>
</dbReference>
<reference evidence="9 10" key="1">
    <citation type="submission" date="2016-11" db="EMBL/GenBank/DDBJ databases">
        <title>The macronuclear genome of Stentor coeruleus: a giant cell with tiny introns.</title>
        <authorList>
            <person name="Slabodnick M."/>
            <person name="Ruby J.G."/>
            <person name="Reiff S.B."/>
            <person name="Swart E.C."/>
            <person name="Gosai S."/>
            <person name="Prabakaran S."/>
            <person name="Witkowska E."/>
            <person name="Larue G.E."/>
            <person name="Fisher S."/>
            <person name="Freeman R.M."/>
            <person name="Gunawardena J."/>
            <person name="Chu W."/>
            <person name="Stover N.A."/>
            <person name="Gregory B.D."/>
            <person name="Nowacki M."/>
            <person name="Derisi J."/>
            <person name="Roy S.W."/>
            <person name="Marshall W.F."/>
            <person name="Sood P."/>
        </authorList>
    </citation>
    <scope>NUCLEOTIDE SEQUENCE [LARGE SCALE GENOMIC DNA]</scope>
    <source>
        <strain evidence="9">WM001</strain>
    </source>
</reference>
<evidence type="ECO:0000313" key="9">
    <source>
        <dbReference type="EMBL" id="OMJ66636.1"/>
    </source>
</evidence>
<dbReference type="GO" id="GO:0005634">
    <property type="term" value="C:nucleus"/>
    <property type="evidence" value="ECO:0007669"/>
    <property type="project" value="UniProtKB-SubCell"/>
</dbReference>
<evidence type="ECO:0000256" key="3">
    <source>
        <dbReference type="ARBA" id="ARBA00022771"/>
    </source>
</evidence>
<evidence type="ECO:0000259" key="8">
    <source>
        <dbReference type="PROSITE" id="PS50827"/>
    </source>
</evidence>
<keyword evidence="3 6" id="KW-0863">Zinc-finger</keyword>
<dbReference type="InterPro" id="IPR059153">
    <property type="entry name" value="NSD_PHD-1st"/>
</dbReference>
<name>A0A1R2AQ67_9CILI</name>
<evidence type="ECO:0008006" key="11">
    <source>
        <dbReference type="Google" id="ProtNLM"/>
    </source>
</evidence>
<protein>
    <recommendedName>
        <fullName evidence="11">PHD-type domain-containing protein</fullName>
    </recommendedName>
</protein>
<dbReference type="GO" id="GO:0008270">
    <property type="term" value="F:zinc ion binding"/>
    <property type="evidence" value="ECO:0007669"/>
    <property type="project" value="UniProtKB-KW"/>
</dbReference>
<gene>
    <name evidence="9" type="ORF">SteCoe_36459</name>
</gene>
<accession>A0A1R2AQ67</accession>
<dbReference type="Pfam" id="PF23011">
    <property type="entry name" value="PHD-1st_NSD"/>
    <property type="match status" value="1"/>
</dbReference>
<dbReference type="PROSITE" id="PS01359">
    <property type="entry name" value="ZF_PHD_1"/>
    <property type="match status" value="1"/>
</dbReference>
<sequence length="688" mass="80512">MVKQQSLKSWLKKTKSQRHVKSLTDVRLLLRPSKSKRSHSEYVCSLCNEQGSLLACIKCLKLFHLICLGVTVLNLPLSEWACNACSQEYHNDFLTSLSKSIETQTQEKEAILRKLSNKLNKAQKNTKLRDFETKFPHLVKHGQIVYPIPDEILWSKPKLHGLEYKNPPCEHMPLFPNEIFEDIIYLCDFSHCFQSILATPCFKCESLYSALASTEETLLSKQLHISFIRPLVSIMLKAEAFRKKGPFLNYLVYKTKKLVPLDRLLDFSYLTFLENLFQTEVWVVMIEDIDKELFHAFRDFSFTSNYSSLPITYKIKLLVLLTNLLLETKIFNDECNRRLEIHTKILRENAEIQAVLRQKKTKPNERAALEEKIDVMKSELKSVPIRSQGFGLDRFYREFYLFPWDKSKIYIKTQDKNTRETFKWTYYEKKHEIESFVKSLSDKGLREEHLIDQITEIFAKNEFISGEAESTSSETEEPKKHTENVYNLNTLKNWLRDLHLSIASTLRVVPNSLYLTSLDASDLMSIPLLFINFHQAFTDHSEDIPKILKKISNLWEMCELHSLWENSVKECQNLSELFLCMHLLDYQVHKFNEENKVVEIQENAYIAARRSYRLERLSKIKKEVEKSQDLVCYLCGECGLVVCCDKCPKVAHMECLKVEMLPEGEWLCPVCVEKANSVRVTRSKHIKF</sequence>
<feature type="domain" description="PHD-type" evidence="7">
    <location>
        <begin position="41"/>
        <end position="88"/>
    </location>
</feature>
<dbReference type="InterPro" id="IPR019786">
    <property type="entry name" value="Zinc_finger_PHD-type_CS"/>
</dbReference>
<dbReference type="InterPro" id="IPR001965">
    <property type="entry name" value="Znf_PHD"/>
</dbReference>